<proteinExistence type="predicted"/>
<comment type="caution">
    <text evidence="1">The sequence shown here is derived from an EMBL/GenBank/DDBJ whole genome shotgun (WGS) entry which is preliminary data.</text>
</comment>
<keyword evidence="2" id="KW-1185">Reference proteome</keyword>
<evidence type="ECO:0000313" key="2">
    <source>
        <dbReference type="Proteomes" id="UP000558488"/>
    </source>
</evidence>
<evidence type="ECO:0000313" key="1">
    <source>
        <dbReference type="EMBL" id="KAF6328953.1"/>
    </source>
</evidence>
<organism evidence="1 2">
    <name type="scientific">Pipistrellus kuhlii</name>
    <name type="common">Kuhl's pipistrelle</name>
    <dbReference type="NCBI Taxonomy" id="59472"/>
    <lineage>
        <taxon>Eukaryota</taxon>
        <taxon>Metazoa</taxon>
        <taxon>Chordata</taxon>
        <taxon>Craniata</taxon>
        <taxon>Vertebrata</taxon>
        <taxon>Euteleostomi</taxon>
        <taxon>Mammalia</taxon>
        <taxon>Eutheria</taxon>
        <taxon>Laurasiatheria</taxon>
        <taxon>Chiroptera</taxon>
        <taxon>Yangochiroptera</taxon>
        <taxon>Vespertilionidae</taxon>
        <taxon>Pipistrellus</taxon>
    </lineage>
</organism>
<dbReference type="EMBL" id="JACAGB010000013">
    <property type="protein sequence ID" value="KAF6328953.1"/>
    <property type="molecule type" value="Genomic_DNA"/>
</dbReference>
<gene>
    <name evidence="1" type="ORF">mPipKuh1_008282</name>
</gene>
<dbReference type="Proteomes" id="UP000558488">
    <property type="component" value="Unassembled WGS sequence"/>
</dbReference>
<sequence>MILANILRLHHLRNSWPLRSPRSSGSSGEKRKSREVHLLRSLQASPGSGTKHYLGQWLQLSLLPTPNLKGGWEVSTSCEPQERRERVLSEPLAVSTLRVFPPNNASPREGFPQSSARLHRFLPTHSPFLIA</sequence>
<dbReference type="AlphaFoldDB" id="A0A7J7VV54"/>
<protein>
    <submittedName>
        <fullName evidence="1">Uncharacterized protein</fullName>
    </submittedName>
</protein>
<name>A0A7J7VV54_PIPKU</name>
<reference evidence="1 2" key="1">
    <citation type="journal article" date="2020" name="Nature">
        <title>Six reference-quality genomes reveal evolution of bat adaptations.</title>
        <authorList>
            <person name="Jebb D."/>
            <person name="Huang Z."/>
            <person name="Pippel M."/>
            <person name="Hughes G.M."/>
            <person name="Lavrichenko K."/>
            <person name="Devanna P."/>
            <person name="Winkler S."/>
            <person name="Jermiin L.S."/>
            <person name="Skirmuntt E.C."/>
            <person name="Katzourakis A."/>
            <person name="Burkitt-Gray L."/>
            <person name="Ray D.A."/>
            <person name="Sullivan K.A.M."/>
            <person name="Roscito J.G."/>
            <person name="Kirilenko B.M."/>
            <person name="Davalos L.M."/>
            <person name="Corthals A.P."/>
            <person name="Power M.L."/>
            <person name="Jones G."/>
            <person name="Ransome R.D."/>
            <person name="Dechmann D.K.N."/>
            <person name="Locatelli A.G."/>
            <person name="Puechmaille S.J."/>
            <person name="Fedrigo O."/>
            <person name="Jarvis E.D."/>
            <person name="Hiller M."/>
            <person name="Vernes S.C."/>
            <person name="Myers E.W."/>
            <person name="Teeling E.C."/>
        </authorList>
    </citation>
    <scope>NUCLEOTIDE SEQUENCE [LARGE SCALE GENOMIC DNA]</scope>
    <source>
        <strain evidence="1">MPipKuh1</strain>
        <tissue evidence="1">Flight muscle</tissue>
    </source>
</reference>
<accession>A0A7J7VV54</accession>